<feature type="transmembrane region" description="Helical" evidence="4">
    <location>
        <begin position="141"/>
        <end position="160"/>
    </location>
</feature>
<sequence>MDRLLILIFFGFIGVFSTFELYNTDIWFHLKVGELILQRRGIPPGMDFVYTVPPHPWQDSYWLFQVIAAAVWRLGGGVGLCLLRGVLIATTFILLYQTVRVSARPGGSPSAGWQLPTAFLILCLLLTALAASNRFRFRPDLFTLLLVAGGLYLLHAYRSGRKRYVWLLPLLQLLWVNSHQLFLLGLALAAAFLVGGVIERGWRGTKNGWDGWLMAATLGMGGACLLNPYGYKLLWTPFPAYSQVRSNPYLIEELIPPFSSALPLTSDLFWYQVLLAISALALLLSLGLQVMGQLPRLGIWMARGEGPPQPAGHGPDGSSSLRPSLLMAHLLIYGIFLYLSLMARRNVALFAVVAGPIAAIHLREAAAAALRWAERRGRAPARLRGVGAAWRIGLALLLMVLTWQVATDRYSVRSRTLRRFGLGVSPLVYPQKAVDFILSADLPGNLFNLDEIGHYFTWRAYPRKRSFIDGTFSGGPDFVGTYQEAMRRPGIAWDALVWRYDINYVLLNHTSSLAERLLRRLYQDKSWRLIYFDELSVVFIRDLPRNREVVQRFALDLGQLQAARGSGYEGRMDGRGPTFLGRLLGRVRFPGDHFNRGNFFFRVAGLPERAVQEYEAGLQIYSDDPLVHNNLAAIYHQIGRFDRAIAHYREALRMDPKDAEIHFNLALAYRGQRLDEQEEAEYQRALELKPDFTQARLQLGLFYLRRGERARANQELRQVMGSMGFPHRSHPLPP</sequence>
<dbReference type="SMART" id="SM00028">
    <property type="entry name" value="TPR"/>
    <property type="match status" value="3"/>
</dbReference>
<evidence type="ECO:0000256" key="1">
    <source>
        <dbReference type="ARBA" id="ARBA00022737"/>
    </source>
</evidence>
<keyword evidence="4" id="KW-0472">Membrane</keyword>
<dbReference type="EMBL" id="JACPRF010000267">
    <property type="protein sequence ID" value="MBI2876980.1"/>
    <property type="molecule type" value="Genomic_DNA"/>
</dbReference>
<keyword evidence="4" id="KW-0812">Transmembrane</keyword>
<feature type="repeat" description="TPR" evidence="3">
    <location>
        <begin position="659"/>
        <end position="692"/>
    </location>
</feature>
<dbReference type="PANTHER" id="PTHR45586">
    <property type="entry name" value="TPR REPEAT-CONTAINING PROTEIN PA4667"/>
    <property type="match status" value="1"/>
</dbReference>
<dbReference type="Pfam" id="PF13414">
    <property type="entry name" value="TPR_11"/>
    <property type="match status" value="1"/>
</dbReference>
<dbReference type="AlphaFoldDB" id="A0A932CP82"/>
<dbReference type="InterPro" id="IPR051012">
    <property type="entry name" value="CellSynth/LPSAsmb/PSIAsmb"/>
</dbReference>
<dbReference type="Gene3D" id="1.25.40.10">
    <property type="entry name" value="Tetratricopeptide repeat domain"/>
    <property type="match status" value="1"/>
</dbReference>
<feature type="transmembrane region" description="Helical" evidence="4">
    <location>
        <begin position="180"/>
        <end position="199"/>
    </location>
</feature>
<dbReference type="PROSITE" id="PS50293">
    <property type="entry name" value="TPR_REGION"/>
    <property type="match status" value="1"/>
</dbReference>
<feature type="transmembrane region" description="Helical" evidence="4">
    <location>
        <begin position="388"/>
        <end position="406"/>
    </location>
</feature>
<evidence type="ECO:0000256" key="3">
    <source>
        <dbReference type="PROSITE-ProRule" id="PRU00339"/>
    </source>
</evidence>
<keyword evidence="2 3" id="KW-0802">TPR repeat</keyword>
<accession>A0A932CP82</accession>
<dbReference type="PROSITE" id="PS50005">
    <property type="entry name" value="TPR"/>
    <property type="match status" value="2"/>
</dbReference>
<keyword evidence="4" id="KW-1133">Transmembrane helix</keyword>
<keyword evidence="1" id="KW-0677">Repeat</keyword>
<dbReference type="InterPro" id="IPR019734">
    <property type="entry name" value="TPR_rpt"/>
</dbReference>
<evidence type="ECO:0000256" key="2">
    <source>
        <dbReference type="ARBA" id="ARBA00022803"/>
    </source>
</evidence>
<reference evidence="5" key="1">
    <citation type="submission" date="2020-07" db="EMBL/GenBank/DDBJ databases">
        <title>Huge and variable diversity of episymbiotic CPR bacteria and DPANN archaea in groundwater ecosystems.</title>
        <authorList>
            <person name="He C.Y."/>
            <person name="Keren R."/>
            <person name="Whittaker M."/>
            <person name="Farag I.F."/>
            <person name="Doudna J."/>
            <person name="Cate J.H.D."/>
            <person name="Banfield J.F."/>
        </authorList>
    </citation>
    <scope>NUCLEOTIDE SEQUENCE</scope>
    <source>
        <strain evidence="5">NC_groundwater_672_Ag_B-0.1um_62_36</strain>
    </source>
</reference>
<evidence type="ECO:0000313" key="5">
    <source>
        <dbReference type="EMBL" id="MBI2876980.1"/>
    </source>
</evidence>
<gene>
    <name evidence="5" type="ORF">HYY20_08875</name>
</gene>
<dbReference type="Proteomes" id="UP000769766">
    <property type="component" value="Unassembled WGS sequence"/>
</dbReference>
<name>A0A932CP82_UNCTE</name>
<feature type="transmembrane region" description="Helical" evidence="4">
    <location>
        <begin position="324"/>
        <end position="341"/>
    </location>
</feature>
<feature type="transmembrane region" description="Helical" evidence="4">
    <location>
        <begin position="269"/>
        <end position="291"/>
    </location>
</feature>
<feature type="transmembrane region" description="Helical" evidence="4">
    <location>
        <begin position="211"/>
        <end position="231"/>
    </location>
</feature>
<organism evidence="5 6">
    <name type="scientific">Tectimicrobiota bacterium</name>
    <dbReference type="NCBI Taxonomy" id="2528274"/>
    <lineage>
        <taxon>Bacteria</taxon>
        <taxon>Pseudomonadati</taxon>
        <taxon>Nitrospinota/Tectimicrobiota group</taxon>
        <taxon>Candidatus Tectimicrobiota</taxon>
    </lineage>
</organism>
<protein>
    <submittedName>
        <fullName evidence="5">Tetratricopeptide repeat protein</fullName>
    </submittedName>
</protein>
<dbReference type="InterPro" id="IPR011990">
    <property type="entry name" value="TPR-like_helical_dom_sf"/>
</dbReference>
<feature type="repeat" description="TPR" evidence="3">
    <location>
        <begin position="625"/>
        <end position="658"/>
    </location>
</feature>
<proteinExistence type="predicted"/>
<feature type="transmembrane region" description="Helical" evidence="4">
    <location>
        <begin position="111"/>
        <end position="129"/>
    </location>
</feature>
<dbReference type="SUPFAM" id="SSF48452">
    <property type="entry name" value="TPR-like"/>
    <property type="match status" value="1"/>
</dbReference>
<evidence type="ECO:0000256" key="4">
    <source>
        <dbReference type="SAM" id="Phobius"/>
    </source>
</evidence>
<evidence type="ECO:0000313" key="6">
    <source>
        <dbReference type="Proteomes" id="UP000769766"/>
    </source>
</evidence>
<comment type="caution">
    <text evidence="5">The sequence shown here is derived from an EMBL/GenBank/DDBJ whole genome shotgun (WGS) entry which is preliminary data.</text>
</comment>
<dbReference type="PANTHER" id="PTHR45586:SF1">
    <property type="entry name" value="LIPOPOLYSACCHARIDE ASSEMBLY PROTEIN B"/>
    <property type="match status" value="1"/>
</dbReference>
<feature type="transmembrane region" description="Helical" evidence="4">
    <location>
        <begin position="82"/>
        <end position="99"/>
    </location>
</feature>